<dbReference type="GO" id="GO:0016787">
    <property type="term" value="F:hydrolase activity"/>
    <property type="evidence" value="ECO:0007669"/>
    <property type="project" value="UniProtKB-KW"/>
</dbReference>
<dbReference type="PROSITE" id="PS00690">
    <property type="entry name" value="DEAH_ATP_HELICASE"/>
    <property type="match status" value="1"/>
</dbReference>
<evidence type="ECO:0008006" key="6">
    <source>
        <dbReference type="Google" id="ProtNLM"/>
    </source>
</evidence>
<gene>
    <name evidence="4" type="ORF">MCOR_53842</name>
</gene>
<evidence type="ECO:0000259" key="3">
    <source>
        <dbReference type="Pfam" id="PF03372"/>
    </source>
</evidence>
<dbReference type="InterPro" id="IPR005135">
    <property type="entry name" value="Endo/exonuclease/phosphatase"/>
</dbReference>
<dbReference type="InterPro" id="IPR000477">
    <property type="entry name" value="RT_dom"/>
</dbReference>
<evidence type="ECO:0000256" key="1">
    <source>
        <dbReference type="ARBA" id="ARBA00022801"/>
    </source>
</evidence>
<keyword evidence="5" id="KW-1185">Reference proteome</keyword>
<dbReference type="Gene3D" id="3.60.10.10">
    <property type="entry name" value="Endonuclease/exonuclease/phosphatase"/>
    <property type="match status" value="1"/>
</dbReference>
<reference evidence="4 5" key="1">
    <citation type="submission" date="2020-06" db="EMBL/GenBank/DDBJ databases">
        <authorList>
            <person name="Li R."/>
            <person name="Bekaert M."/>
        </authorList>
    </citation>
    <scope>NUCLEOTIDE SEQUENCE [LARGE SCALE GENOMIC DNA]</scope>
    <source>
        <strain evidence="5">wild</strain>
    </source>
</reference>
<dbReference type="Pfam" id="PF00078">
    <property type="entry name" value="RVT_1"/>
    <property type="match status" value="1"/>
</dbReference>
<name>A0A6J8ERI7_MYTCO</name>
<feature type="domain" description="Reverse transcriptase" evidence="2">
    <location>
        <begin position="518"/>
        <end position="710"/>
    </location>
</feature>
<keyword evidence="1" id="KW-0378">Hydrolase</keyword>
<evidence type="ECO:0000313" key="5">
    <source>
        <dbReference type="Proteomes" id="UP000507470"/>
    </source>
</evidence>
<dbReference type="AlphaFoldDB" id="A0A6J8ERI7"/>
<dbReference type="InterPro" id="IPR036691">
    <property type="entry name" value="Endo/exonu/phosph_ase_sf"/>
</dbReference>
<feature type="domain" description="Endonuclease/exonuclease/phosphatase" evidence="3">
    <location>
        <begin position="18"/>
        <end position="210"/>
    </location>
</feature>
<evidence type="ECO:0000259" key="2">
    <source>
        <dbReference type="Pfam" id="PF00078"/>
    </source>
</evidence>
<dbReference type="OrthoDB" id="425014at2759"/>
<dbReference type="Pfam" id="PF03372">
    <property type="entry name" value="Exo_endo_phos"/>
    <property type="match status" value="1"/>
</dbReference>
<organism evidence="4 5">
    <name type="scientific">Mytilus coruscus</name>
    <name type="common">Sea mussel</name>
    <dbReference type="NCBI Taxonomy" id="42192"/>
    <lineage>
        <taxon>Eukaryota</taxon>
        <taxon>Metazoa</taxon>
        <taxon>Spiralia</taxon>
        <taxon>Lophotrochozoa</taxon>
        <taxon>Mollusca</taxon>
        <taxon>Bivalvia</taxon>
        <taxon>Autobranchia</taxon>
        <taxon>Pteriomorphia</taxon>
        <taxon>Mytilida</taxon>
        <taxon>Mytiloidea</taxon>
        <taxon>Mytilidae</taxon>
        <taxon>Mytilinae</taxon>
        <taxon>Mytilus</taxon>
    </lineage>
</organism>
<dbReference type="SUPFAM" id="SSF56219">
    <property type="entry name" value="DNase I-like"/>
    <property type="match status" value="1"/>
</dbReference>
<dbReference type="PANTHER" id="PTHR19446">
    <property type="entry name" value="REVERSE TRANSCRIPTASES"/>
    <property type="match status" value="1"/>
</dbReference>
<sequence>MEGKGNSFYLNTLEMASDIICIQEHWLYEFQKQVLGHVLPNMDMHIRCSDTNEEIDNFKLPRGKGGVAIAWKNHLTPSVQEIQSGNNRIIAVELKSPFNLCIICVYMPTNNSGDSYLEYTECLDIISSIFSTYSATHRIIMAGDFNGTLKPPRKYNKHDRLLQAFVQEMSLKQSYTDKSTFFHHSGLSCSQIDYILVNTTSSIISSYKTHDRCPSNSSSHVPVSAKIDVKVKQSPVKPNSARQFKFQWKDIDSESFNSFINEELSQYNIEKHSLEENIQFLCNCLKKAAAVAVPSKIIKLKGPKFKASPTTLSLLQICKEKYQLWKSNGKHDDHFKSDKILAQRNLRKQMRREQYLDRAQFYKEVMDNPSNEMFHRLIRRNRGNRNKDSMCIMENGELQYSPVDQTQSFSKYFEDLALPKDKGYDPEFLDLCNVRHKIIEQLCEQENLTTEFSTQNICNAIKQLHSGKATDELGLAAEHFKNSPAIVTQFLTDCFNTIMKDKLIPHIFKSGIVIPVLKKGKNPMMMDNYRGISITPVVSKLFECTILPSLTQNFKQSTLQFGFTKGMSMLMAGLIISEARAEVKHRTIEPLYLITVDSQKAFDVVDHIIMLDELHEHTQNHSMWTIVKNLYSGLVSKVKWKGNIGAIVSKFIKALGFKIGTTYVGCPTCADDVAFISNCEQELQCMLSVTNHHANQSRVTINPSKTKAVILNKPKSINRSDLQWTFGKNYIYPSEDTTHLGLIRAEIKENVVNIEARISIARRTLYSLMNTGLHGTNGLNPQTSYKIYQSYVIPRLLYGMEILPLNQKQMDIFSRFHKKNLRNFQSMPARTATGAVYLISGALTIEAEIHKRQLSFLYNIVSCDNSTILDLVDRQLIMNMDNQQSFFCKVAGTLAMYDLPSIESLKQQPPSKLKRKSSVKMALQKYWTKFFLEEIESKTTLVHLDRTLLKIGSVHPVWTSLSSTISDVKKGAVKIRLFTGTYLFESNKHKFSGGKESSLCRLCGTSNEDITNFLLLCPALHQQRKALFSNLKALVISIIGTSGWTVRFKNQVDIVKLIIDSTFMLPDINSRTDLDKIQKMSTDMCYRLHTERTCILQKS</sequence>
<proteinExistence type="predicted"/>
<protein>
    <recommendedName>
        <fullName evidence="6">Reverse transcriptase domain-containing protein</fullName>
    </recommendedName>
</protein>
<dbReference type="InterPro" id="IPR002464">
    <property type="entry name" value="DNA/RNA_helicase_DEAH_CS"/>
</dbReference>
<dbReference type="Proteomes" id="UP000507470">
    <property type="component" value="Unassembled WGS sequence"/>
</dbReference>
<dbReference type="EMBL" id="CACVKT020009374">
    <property type="protein sequence ID" value="CAC5421751.1"/>
    <property type="molecule type" value="Genomic_DNA"/>
</dbReference>
<accession>A0A6J8ERI7</accession>
<evidence type="ECO:0000313" key="4">
    <source>
        <dbReference type="EMBL" id="CAC5421751.1"/>
    </source>
</evidence>